<evidence type="ECO:0000313" key="4">
    <source>
        <dbReference type="Proteomes" id="UP001302812"/>
    </source>
</evidence>
<gene>
    <name evidence="3" type="ORF">N656DRAFT_546033</name>
</gene>
<dbReference type="EMBL" id="MU853336">
    <property type="protein sequence ID" value="KAK4114785.1"/>
    <property type="molecule type" value="Genomic_DNA"/>
</dbReference>
<dbReference type="PANTHER" id="PTHR24359">
    <property type="entry name" value="SERINE/THREONINE-PROTEIN KINASE SBK1"/>
    <property type="match status" value="1"/>
</dbReference>
<dbReference type="GO" id="GO:0005524">
    <property type="term" value="F:ATP binding"/>
    <property type="evidence" value="ECO:0007669"/>
    <property type="project" value="InterPro"/>
</dbReference>
<dbReference type="SMART" id="SM00220">
    <property type="entry name" value="S_TKc"/>
    <property type="match status" value="1"/>
</dbReference>
<dbReference type="Gene3D" id="1.10.510.10">
    <property type="entry name" value="Transferase(Phosphotransferase) domain 1"/>
    <property type="match status" value="1"/>
</dbReference>
<feature type="region of interest" description="Disordered" evidence="1">
    <location>
        <begin position="1"/>
        <end position="148"/>
    </location>
</feature>
<reference evidence="3" key="1">
    <citation type="journal article" date="2023" name="Mol. Phylogenet. Evol.">
        <title>Genome-scale phylogeny and comparative genomics of the fungal order Sordariales.</title>
        <authorList>
            <person name="Hensen N."/>
            <person name="Bonometti L."/>
            <person name="Westerberg I."/>
            <person name="Brannstrom I.O."/>
            <person name="Guillou S."/>
            <person name="Cros-Aarteil S."/>
            <person name="Calhoun S."/>
            <person name="Haridas S."/>
            <person name="Kuo A."/>
            <person name="Mondo S."/>
            <person name="Pangilinan J."/>
            <person name="Riley R."/>
            <person name="LaButti K."/>
            <person name="Andreopoulos B."/>
            <person name="Lipzen A."/>
            <person name="Chen C."/>
            <person name="Yan M."/>
            <person name="Daum C."/>
            <person name="Ng V."/>
            <person name="Clum A."/>
            <person name="Steindorff A."/>
            <person name="Ohm R.A."/>
            <person name="Martin F."/>
            <person name="Silar P."/>
            <person name="Natvig D.O."/>
            <person name="Lalanne C."/>
            <person name="Gautier V."/>
            <person name="Ament-Velasquez S.L."/>
            <person name="Kruys A."/>
            <person name="Hutchinson M.I."/>
            <person name="Powell A.J."/>
            <person name="Barry K."/>
            <person name="Miller A.N."/>
            <person name="Grigoriev I.V."/>
            <person name="Debuchy R."/>
            <person name="Gladieux P."/>
            <person name="Hiltunen Thoren M."/>
            <person name="Johannesson H."/>
        </authorList>
    </citation>
    <scope>NUCLEOTIDE SEQUENCE</scope>
    <source>
        <strain evidence="3">CBS 508.74</strain>
    </source>
</reference>
<dbReference type="PROSITE" id="PS50011">
    <property type="entry name" value="PROTEIN_KINASE_DOM"/>
    <property type="match status" value="1"/>
</dbReference>
<feature type="domain" description="Protein kinase" evidence="2">
    <location>
        <begin position="386"/>
        <end position="796"/>
    </location>
</feature>
<name>A0AAN6YUR4_9PEZI</name>
<evidence type="ECO:0000313" key="3">
    <source>
        <dbReference type="EMBL" id="KAK4114785.1"/>
    </source>
</evidence>
<dbReference type="GeneID" id="89934157"/>
<dbReference type="InterPro" id="IPR011009">
    <property type="entry name" value="Kinase-like_dom_sf"/>
</dbReference>
<feature type="compositionally biased region" description="Basic residues" evidence="1">
    <location>
        <begin position="45"/>
        <end position="57"/>
    </location>
</feature>
<feature type="compositionally biased region" description="Basic and acidic residues" evidence="1">
    <location>
        <begin position="133"/>
        <end position="142"/>
    </location>
</feature>
<feature type="compositionally biased region" description="Polar residues" evidence="1">
    <location>
        <begin position="13"/>
        <end position="24"/>
    </location>
</feature>
<evidence type="ECO:0000259" key="2">
    <source>
        <dbReference type="PROSITE" id="PS50011"/>
    </source>
</evidence>
<organism evidence="3 4">
    <name type="scientific">Canariomyces notabilis</name>
    <dbReference type="NCBI Taxonomy" id="2074819"/>
    <lineage>
        <taxon>Eukaryota</taxon>
        <taxon>Fungi</taxon>
        <taxon>Dikarya</taxon>
        <taxon>Ascomycota</taxon>
        <taxon>Pezizomycotina</taxon>
        <taxon>Sordariomycetes</taxon>
        <taxon>Sordariomycetidae</taxon>
        <taxon>Sordariales</taxon>
        <taxon>Chaetomiaceae</taxon>
        <taxon>Canariomyces</taxon>
    </lineage>
</organism>
<dbReference type="RefSeq" id="XP_064672355.1">
    <property type="nucleotide sequence ID" value="XM_064810033.1"/>
</dbReference>
<comment type="caution">
    <text evidence="3">The sequence shown here is derived from an EMBL/GenBank/DDBJ whole genome shotgun (WGS) entry which is preliminary data.</text>
</comment>
<sequence length="845" mass="95160">MRSSLESRHPPSLQISEASEQLEVSEQRPAELHRSETALSGNRAPSKRRKRKSRRSRNITNSDAAGPEKAPLRTEATNSNPLNFPAVGDQFDPGEQAGQSSVPISSAVSTQKLLRDLDRVPGGGSSQGNVSHRTSENPEAHRNRYLGIPGPNDHLLYVQGQNEKTRLLSDFTVCSDRGLDLEGQHIARVAGLQEAINYEGIASPYKLIKKIRNDLEPTLSSFFGRSESYFLPWTKLHSVLSTQTVLRLLRHLNKKITGASQRADNDLPALASKIAPPLSKLGSGQGVNGQLRRTFATLILVGRESMVFAFVDAGLDDGSLLEIDFDGLTPISNTEKALKDLFRGWKPREIKDFKSLRWQLSPTFFSVKREFGSGLDTDLPDVLPFQSSKRPAISGGFADVRFFKLHEDQQDLPRFTRRGKDNDIAVKTLKNEAKGTAEQFKAYENEAYVMARIASAIDTPHMAKLLATIEVPRAAPDRERSDYHIVLEAADRTVEKLWCSHEWWNQYPARGITDLDLTKWVASQCYGLADALWKFHVLPKKDGDLNEKRRGLHCDIKPDNILHYEEWAIQPNANPKATVHERLGVLQLSDFGLSSFHSTRSVENHRIAGDFLDYAAPETDFLLTHSPAADIWHLGCLFMDFATWLLDGPEGYKRFCDGRLTTVLRGRRCRFATFTQDVVSESNESTAANALSPSRTPKTYVDVNRAVLEQGTYLCQHKKSSEFIRELCHLAINYMLVMRDTNQKQKVVEYRQEPQAVADRLTSKQVAEILRRSISRSDEYFRPSRADILPFEHNGWRRSSLLLYYDVKQLQRISQKVRSGLDPEEAGLKMPGVTEVRGEVEPSMV</sequence>
<dbReference type="SUPFAM" id="SSF56112">
    <property type="entry name" value="Protein kinase-like (PK-like)"/>
    <property type="match status" value="1"/>
</dbReference>
<protein>
    <recommendedName>
        <fullName evidence="2">Protein kinase domain-containing protein</fullName>
    </recommendedName>
</protein>
<feature type="compositionally biased region" description="Polar residues" evidence="1">
    <location>
        <begin position="97"/>
        <end position="112"/>
    </location>
</feature>
<dbReference type="Proteomes" id="UP001302812">
    <property type="component" value="Unassembled WGS sequence"/>
</dbReference>
<proteinExistence type="predicted"/>
<dbReference type="InterPro" id="IPR000719">
    <property type="entry name" value="Prot_kinase_dom"/>
</dbReference>
<dbReference type="AlphaFoldDB" id="A0AAN6YUR4"/>
<dbReference type="Pfam" id="PF00069">
    <property type="entry name" value="Pkinase"/>
    <property type="match status" value="1"/>
</dbReference>
<keyword evidence="4" id="KW-1185">Reference proteome</keyword>
<accession>A0AAN6YUR4</accession>
<dbReference type="PANTHER" id="PTHR24359:SF37">
    <property type="entry name" value="PROTEIN KINASE DOMAIN-CONTAINING PROTEIN"/>
    <property type="match status" value="1"/>
</dbReference>
<feature type="compositionally biased region" description="Basic and acidic residues" evidence="1">
    <location>
        <begin position="25"/>
        <end position="36"/>
    </location>
</feature>
<evidence type="ECO:0000256" key="1">
    <source>
        <dbReference type="SAM" id="MobiDB-lite"/>
    </source>
</evidence>
<dbReference type="GO" id="GO:0004674">
    <property type="term" value="F:protein serine/threonine kinase activity"/>
    <property type="evidence" value="ECO:0007669"/>
    <property type="project" value="TreeGrafter"/>
</dbReference>
<reference evidence="3" key="2">
    <citation type="submission" date="2023-05" db="EMBL/GenBank/DDBJ databases">
        <authorList>
            <consortium name="Lawrence Berkeley National Laboratory"/>
            <person name="Steindorff A."/>
            <person name="Hensen N."/>
            <person name="Bonometti L."/>
            <person name="Westerberg I."/>
            <person name="Brannstrom I.O."/>
            <person name="Guillou S."/>
            <person name="Cros-Aarteil S."/>
            <person name="Calhoun S."/>
            <person name="Haridas S."/>
            <person name="Kuo A."/>
            <person name="Mondo S."/>
            <person name="Pangilinan J."/>
            <person name="Riley R."/>
            <person name="Labutti K."/>
            <person name="Andreopoulos B."/>
            <person name="Lipzen A."/>
            <person name="Chen C."/>
            <person name="Yanf M."/>
            <person name="Daum C."/>
            <person name="Ng V."/>
            <person name="Clum A."/>
            <person name="Ohm R."/>
            <person name="Martin F."/>
            <person name="Silar P."/>
            <person name="Natvig D."/>
            <person name="Lalanne C."/>
            <person name="Gautier V."/>
            <person name="Ament-Velasquez S.L."/>
            <person name="Kruys A."/>
            <person name="Hutchinson M.I."/>
            <person name="Powell A.J."/>
            <person name="Barry K."/>
            <person name="Miller A.N."/>
            <person name="Grigoriev I.V."/>
            <person name="Debuchy R."/>
            <person name="Gladieux P."/>
            <person name="Thoren M.H."/>
            <person name="Johannesson H."/>
        </authorList>
    </citation>
    <scope>NUCLEOTIDE SEQUENCE</scope>
    <source>
        <strain evidence="3">CBS 508.74</strain>
    </source>
</reference>